<dbReference type="RefSeq" id="WP_036711499.1">
    <property type="nucleotide sequence ID" value="NZ_JRKQ01000095.1"/>
</dbReference>
<gene>
    <name evidence="2" type="ORF">IX56_14190</name>
</gene>
<evidence type="ECO:0000259" key="1">
    <source>
        <dbReference type="PROSITE" id="PS50206"/>
    </source>
</evidence>
<evidence type="ECO:0000313" key="3">
    <source>
        <dbReference type="Proteomes" id="UP000029858"/>
    </source>
</evidence>
<comment type="caution">
    <text evidence="2">The sequence shown here is derived from an EMBL/GenBank/DDBJ whole genome shotgun (WGS) entry which is preliminary data.</text>
</comment>
<dbReference type="Gene3D" id="3.90.190.10">
    <property type="entry name" value="Protein tyrosine phosphatase superfamily"/>
    <property type="match status" value="1"/>
</dbReference>
<protein>
    <recommendedName>
        <fullName evidence="1">Rhodanese domain-containing protein</fullName>
    </recommendedName>
</protein>
<proteinExistence type="predicted"/>
<dbReference type="Pfam" id="PF04273">
    <property type="entry name" value="BLH_phosphatase"/>
    <property type="match status" value="1"/>
</dbReference>
<dbReference type="AlphaFoldDB" id="A0A099GDZ1"/>
<dbReference type="InterPro" id="IPR005939">
    <property type="entry name" value="BLH_phosphatase-like"/>
</dbReference>
<dbReference type="SUPFAM" id="SSF52799">
    <property type="entry name" value="(Phosphotyrosine protein) phosphatases II"/>
    <property type="match status" value="1"/>
</dbReference>
<dbReference type="PROSITE" id="PS50206">
    <property type="entry name" value="RHODANESE_3"/>
    <property type="match status" value="1"/>
</dbReference>
<dbReference type="InterPro" id="IPR001763">
    <property type="entry name" value="Rhodanese-like_dom"/>
</dbReference>
<organism evidence="2 3">
    <name type="scientific">Paracoccus sanguinis</name>
    <dbReference type="NCBI Taxonomy" id="1545044"/>
    <lineage>
        <taxon>Bacteria</taxon>
        <taxon>Pseudomonadati</taxon>
        <taxon>Pseudomonadota</taxon>
        <taxon>Alphaproteobacteria</taxon>
        <taxon>Rhodobacterales</taxon>
        <taxon>Paracoccaceae</taxon>
        <taxon>Paracoccus</taxon>
    </lineage>
</organism>
<reference evidence="2 3" key="2">
    <citation type="submission" date="2014-10" db="EMBL/GenBank/DDBJ databases">
        <title>Paracoccus sanguinis sp. nov., isolated from clinical specimens of New York State patients.</title>
        <authorList>
            <person name="Mingle L.A."/>
            <person name="Cole J.A."/>
            <person name="Lapierre P."/>
            <person name="Musser K.A."/>
        </authorList>
    </citation>
    <scope>NUCLEOTIDE SEQUENCE [LARGE SCALE GENOMIC DNA]</scope>
    <source>
        <strain evidence="2 3">5503</strain>
    </source>
</reference>
<dbReference type="InterPro" id="IPR029021">
    <property type="entry name" value="Prot-tyrosine_phosphatase-like"/>
</dbReference>
<feature type="domain" description="Rhodanese" evidence="1">
    <location>
        <begin position="76"/>
        <end position="136"/>
    </location>
</feature>
<name>A0A099GDZ1_9RHOB</name>
<evidence type="ECO:0000313" key="2">
    <source>
        <dbReference type="EMBL" id="KGJ20403.1"/>
    </source>
</evidence>
<reference evidence="2 3" key="1">
    <citation type="submission" date="2014-09" db="EMBL/GenBank/DDBJ databases">
        <authorList>
            <person name="McGinnis J.M."/>
            <person name="Wolfgang W.J."/>
        </authorList>
    </citation>
    <scope>NUCLEOTIDE SEQUENCE [LARGE SCALE GENOMIC DNA]</scope>
    <source>
        <strain evidence="2 3">5503</strain>
    </source>
</reference>
<dbReference type="NCBIfam" id="TIGR01244">
    <property type="entry name" value="TIGR01244 family sulfur transferase"/>
    <property type="match status" value="1"/>
</dbReference>
<dbReference type="EMBL" id="JRKQ01000095">
    <property type="protein sequence ID" value="KGJ20403.1"/>
    <property type="molecule type" value="Genomic_DNA"/>
</dbReference>
<sequence length="142" mass="15058">MDLRRLTDTIFVAPQIDIADLPRLADEGFTTLIDNRPDGEIEAALQSARMAEAAEAAGLAFHYLPIEPGGLTPALADRLGSLIDEAAQGAEPGDKILAYCRSGTRSASAWALSQSGRRPRAEILETAARAGYDLSSLAGYLD</sequence>
<dbReference type="Proteomes" id="UP000029858">
    <property type="component" value="Unassembled WGS sequence"/>
</dbReference>
<dbReference type="GO" id="GO:0016787">
    <property type="term" value="F:hydrolase activity"/>
    <property type="evidence" value="ECO:0007669"/>
    <property type="project" value="InterPro"/>
</dbReference>
<accession>A0A099GDZ1</accession>